<keyword evidence="1" id="KW-0472">Membrane</keyword>
<dbReference type="EMBL" id="ANNG01000088">
    <property type="protein sequence ID" value="ERJ24347.1"/>
    <property type="molecule type" value="Genomic_DNA"/>
</dbReference>
<dbReference type="RefSeq" id="WP_021088512.1">
    <property type="nucleotide sequence ID" value="NZ_ANNG01000088.1"/>
</dbReference>
<evidence type="ECO:0000313" key="3">
    <source>
        <dbReference type="Proteomes" id="UP000016620"/>
    </source>
</evidence>
<evidence type="ECO:0000313" key="2">
    <source>
        <dbReference type="EMBL" id="ERJ24347.1"/>
    </source>
</evidence>
<comment type="caution">
    <text evidence="2">The sequence shown here is derived from an EMBL/GenBank/DDBJ whole genome shotgun (WGS) entry which is preliminary data.</text>
</comment>
<accession>U2F2C2</accession>
<sequence>MDFNLDNFTRSDIISCVSVIASLMSALYTIRVNKKLHMENINLKKQSEDEQKLKPYQDLIIQTYFKFDNVFRDISSTACSVTDQICKYTDIFCNNNHTNKMALSNHLNIIPEIFVNNNEEDILWQPIEYIMHSKLEIIQSTSSSDLKNNNYNEQEIEFHLKCLYENFDLSKKDEYCKVVKRKISTFHDIYHNNKEEIDKSIEELQKAIAKFKRYDFVEKTTTYVDLKELLNLLLYIKKCSESFYTSDDKYIFLSNLAANLSELAIINKGILKMLKFK</sequence>
<protein>
    <submittedName>
        <fullName evidence="2">Uncharacterized protein</fullName>
    </submittedName>
</protein>
<dbReference type="Proteomes" id="UP000016620">
    <property type="component" value="Unassembled WGS sequence"/>
</dbReference>
<keyword evidence="1" id="KW-1133">Transmembrane helix</keyword>
<keyword evidence="1" id="KW-0812">Transmembrane</keyword>
<gene>
    <name evidence="2" type="ORF">UNSWCS_2001</name>
</gene>
<dbReference type="AlphaFoldDB" id="U2F2C2"/>
<organism evidence="2 3">
    <name type="scientific">Campylobacter concisus UNSWCS</name>
    <dbReference type="NCBI Taxonomy" id="1242968"/>
    <lineage>
        <taxon>Bacteria</taxon>
        <taxon>Pseudomonadati</taxon>
        <taxon>Campylobacterota</taxon>
        <taxon>Epsilonproteobacteria</taxon>
        <taxon>Campylobacterales</taxon>
        <taxon>Campylobacteraceae</taxon>
        <taxon>Campylobacter</taxon>
    </lineage>
</organism>
<dbReference type="PATRIC" id="fig|1242968.3.peg.2136"/>
<reference evidence="2 3" key="1">
    <citation type="journal article" date="2013" name="BMC Genomics">
        <title>Comparative genomics of Campylobacter concisus isolates reveals genetic diversity and provides insights into disease association.</title>
        <authorList>
            <person name="Deshpande N.P."/>
            <person name="Kaakoush N.O."/>
            <person name="Wilkins M.R."/>
            <person name="Mitchell H.M."/>
        </authorList>
    </citation>
    <scope>NUCLEOTIDE SEQUENCE [LARGE SCALE GENOMIC DNA]</scope>
    <source>
        <strain evidence="2 3">UNSWCS</strain>
    </source>
</reference>
<feature type="transmembrane region" description="Helical" evidence="1">
    <location>
        <begin position="12"/>
        <end position="30"/>
    </location>
</feature>
<evidence type="ECO:0000256" key="1">
    <source>
        <dbReference type="SAM" id="Phobius"/>
    </source>
</evidence>
<proteinExistence type="predicted"/>
<name>U2F2C2_9BACT</name>